<dbReference type="Pfam" id="PF13268">
    <property type="entry name" value="DUF4059"/>
    <property type="match status" value="1"/>
</dbReference>
<reference evidence="2 3" key="1">
    <citation type="submission" date="2019-05" db="EMBL/GenBank/DDBJ databases">
        <authorList>
            <consortium name="Pathogen Informatics"/>
        </authorList>
    </citation>
    <scope>NUCLEOTIDE SEQUENCE [LARGE SCALE GENOMIC DNA]</scope>
    <source>
        <strain evidence="2 3">NCTC5386</strain>
    </source>
</reference>
<organism evidence="2 3">
    <name type="scientific">Streptococcus pseudoporcinus</name>
    <dbReference type="NCBI Taxonomy" id="361101"/>
    <lineage>
        <taxon>Bacteria</taxon>
        <taxon>Bacillati</taxon>
        <taxon>Bacillota</taxon>
        <taxon>Bacilli</taxon>
        <taxon>Lactobacillales</taxon>
        <taxon>Streptococcaceae</taxon>
        <taxon>Streptococcus</taxon>
    </lineage>
</organism>
<evidence type="ECO:0000256" key="1">
    <source>
        <dbReference type="SAM" id="Phobius"/>
    </source>
</evidence>
<dbReference type="Proteomes" id="UP000394068">
    <property type="component" value="Unassembled WGS sequence"/>
</dbReference>
<protein>
    <submittedName>
        <fullName evidence="2">Membrane protein</fullName>
    </submittedName>
</protein>
<sequence length="74" mass="8435">MLLELFSLYLQGLVIALILVLVICLLWIFLRAQSRKDKTVVERQAFLYDILMIAILLVPILSFAVMSILLALKS</sequence>
<proteinExistence type="predicted"/>
<evidence type="ECO:0000313" key="2">
    <source>
        <dbReference type="EMBL" id="VTS20455.1"/>
    </source>
</evidence>
<dbReference type="RefSeq" id="WP_077323548.1">
    <property type="nucleotide sequence ID" value="NZ_CABEHT010000001.1"/>
</dbReference>
<keyword evidence="1" id="KW-1133">Transmembrane helix</keyword>
<evidence type="ECO:0000313" key="3">
    <source>
        <dbReference type="Proteomes" id="UP000394068"/>
    </source>
</evidence>
<dbReference type="InterPro" id="IPR025134">
    <property type="entry name" value="DUF4059"/>
</dbReference>
<name>A0A4U9Y470_9STRE</name>
<keyword evidence="1" id="KW-0812">Transmembrane</keyword>
<keyword evidence="1" id="KW-0472">Membrane</keyword>
<dbReference type="AlphaFoldDB" id="A0A4U9Y470"/>
<feature type="transmembrane region" description="Helical" evidence="1">
    <location>
        <begin position="50"/>
        <end position="72"/>
    </location>
</feature>
<feature type="transmembrane region" description="Helical" evidence="1">
    <location>
        <begin position="6"/>
        <end position="30"/>
    </location>
</feature>
<dbReference type="EMBL" id="CABEHT010000001">
    <property type="protein sequence ID" value="VTS20455.1"/>
    <property type="molecule type" value="Genomic_DNA"/>
</dbReference>
<accession>A0A4U9Y470</accession>
<gene>
    <name evidence="2" type="ORF">NCTC5386_01775</name>
</gene>